<name>A0A3M2M8Z0_9ACTN</name>
<dbReference type="RefSeq" id="WP_122193764.1">
    <property type="nucleotide sequence ID" value="NZ_JBHSKC010000010.1"/>
</dbReference>
<accession>A0A3M2M8Z0</accession>
<evidence type="ECO:0000313" key="2">
    <source>
        <dbReference type="Proteomes" id="UP000282674"/>
    </source>
</evidence>
<dbReference type="AlphaFoldDB" id="A0A3M2M8Z0"/>
<sequence>MHPVLLGLAANPALPPSLLDRLIATGDRDIAAELAERDDLTPEQAAALLAIDASCAWPLAARHSLDVDPAASPDAALAFLSAGRGHPAWARTLLASPDPALRTRLVECPNLPPDVQDALACDDVLDVVAESALWAPSTIAARLARHPHADVRAAVAANESTPPDVLAALLTGDVPPPARCVVCERRPIPFVHAPDCPHTDCDLPPGAACDGTHQSTVGIMRQRALENPSTPASAAMPFADHPSLGFRWALASRPDLTPAAAARLAESTEPGVLGDLASNPAITEDLMRTLAASTDPHIRRAVARNPRVPLDLLVAVASNTRLGTAVRGRIATRHDPPNTLHALLADTPDHLTARAIAPHPTLTETRLRTLLDQHGKKIAAHVAANPNASSELLEALAALNPSQDALIGIARHTNATPTALLPCLTNPKAKRHAAAHPALPPQTVLALLADEDPHVAEAAAANPALPTNEMQPFIDRHRVQ</sequence>
<reference evidence="1 2" key="1">
    <citation type="submission" date="2018-10" db="EMBL/GenBank/DDBJ databases">
        <title>Isolation from soil.</title>
        <authorList>
            <person name="Hu J."/>
        </authorList>
    </citation>
    <scope>NUCLEOTIDE SEQUENCE [LARGE SCALE GENOMIC DNA]</scope>
    <source>
        <strain evidence="1 2">NEAU-Ht49</strain>
    </source>
</reference>
<dbReference type="OrthoDB" id="3666466at2"/>
<evidence type="ECO:0008006" key="3">
    <source>
        <dbReference type="Google" id="ProtNLM"/>
    </source>
</evidence>
<evidence type="ECO:0000313" key="1">
    <source>
        <dbReference type="EMBL" id="RMI45931.1"/>
    </source>
</evidence>
<comment type="caution">
    <text evidence="1">The sequence shown here is derived from an EMBL/GenBank/DDBJ whole genome shotgun (WGS) entry which is preliminary data.</text>
</comment>
<gene>
    <name evidence="1" type="ORF">EBO15_08440</name>
</gene>
<dbReference type="InterPro" id="IPR011989">
    <property type="entry name" value="ARM-like"/>
</dbReference>
<protein>
    <recommendedName>
        <fullName evidence="3">Leucine rich repeat variant</fullName>
    </recommendedName>
</protein>
<proteinExistence type="predicted"/>
<dbReference type="Proteomes" id="UP000282674">
    <property type="component" value="Unassembled WGS sequence"/>
</dbReference>
<organism evidence="1 2">
    <name type="scientific">Actinomadura harenae</name>
    <dbReference type="NCBI Taxonomy" id="2483351"/>
    <lineage>
        <taxon>Bacteria</taxon>
        <taxon>Bacillati</taxon>
        <taxon>Actinomycetota</taxon>
        <taxon>Actinomycetes</taxon>
        <taxon>Streptosporangiales</taxon>
        <taxon>Thermomonosporaceae</taxon>
        <taxon>Actinomadura</taxon>
    </lineage>
</organism>
<dbReference type="Gene3D" id="1.25.10.10">
    <property type="entry name" value="Leucine-rich Repeat Variant"/>
    <property type="match status" value="3"/>
</dbReference>
<dbReference type="EMBL" id="RFFG01000011">
    <property type="protein sequence ID" value="RMI45931.1"/>
    <property type="molecule type" value="Genomic_DNA"/>
</dbReference>
<keyword evidence="2" id="KW-1185">Reference proteome</keyword>